<dbReference type="InterPro" id="IPR007324">
    <property type="entry name" value="Sugar-bd_dom_put"/>
</dbReference>
<comment type="caution">
    <text evidence="7">The sequence shown here is derived from an EMBL/GenBank/DDBJ whole genome shotgun (WGS) entry which is preliminary data.</text>
</comment>
<keyword evidence="2" id="KW-0805">Transcription regulation</keyword>
<dbReference type="GO" id="GO:0003700">
    <property type="term" value="F:DNA-binding transcription factor activity"/>
    <property type="evidence" value="ECO:0007669"/>
    <property type="project" value="InterPro"/>
</dbReference>
<evidence type="ECO:0000313" key="7">
    <source>
        <dbReference type="EMBL" id="RGD75765.1"/>
    </source>
</evidence>
<dbReference type="SUPFAM" id="SSF100950">
    <property type="entry name" value="NagB/RpiA/CoA transferase-like"/>
    <property type="match status" value="1"/>
</dbReference>
<organism evidence="7 8">
    <name type="scientific">Anaerofustis stercorihominis</name>
    <dbReference type="NCBI Taxonomy" id="214853"/>
    <lineage>
        <taxon>Bacteria</taxon>
        <taxon>Bacillati</taxon>
        <taxon>Bacillota</taxon>
        <taxon>Clostridia</taxon>
        <taxon>Eubacteriales</taxon>
        <taxon>Eubacteriaceae</taxon>
        <taxon>Anaerofustis</taxon>
    </lineage>
</organism>
<evidence type="ECO:0000256" key="1">
    <source>
        <dbReference type="ARBA" id="ARBA00010466"/>
    </source>
</evidence>
<dbReference type="InterPro" id="IPR037171">
    <property type="entry name" value="NagB/RpiA_transferase-like"/>
</dbReference>
<protein>
    <submittedName>
        <fullName evidence="7">Winged helix-turn-helix transcriptional regulator</fullName>
    </submittedName>
</protein>
<dbReference type="Pfam" id="PF04545">
    <property type="entry name" value="Sigma70_r4"/>
    <property type="match status" value="1"/>
</dbReference>
<dbReference type="Gene3D" id="3.40.50.1360">
    <property type="match status" value="1"/>
</dbReference>
<keyword evidence="3" id="KW-0238">DNA-binding</keyword>
<dbReference type="InterPro" id="IPR051054">
    <property type="entry name" value="SorC_transcr_regulators"/>
</dbReference>
<dbReference type="GO" id="GO:0030246">
    <property type="term" value="F:carbohydrate binding"/>
    <property type="evidence" value="ECO:0007669"/>
    <property type="project" value="InterPro"/>
</dbReference>
<dbReference type="GO" id="GO:0006352">
    <property type="term" value="P:DNA-templated transcription initiation"/>
    <property type="evidence" value="ECO:0007669"/>
    <property type="project" value="InterPro"/>
</dbReference>
<evidence type="ECO:0000259" key="6">
    <source>
        <dbReference type="Pfam" id="PF04545"/>
    </source>
</evidence>
<dbReference type="GeneID" id="98000923"/>
<dbReference type="Gene3D" id="1.10.10.60">
    <property type="entry name" value="Homeodomain-like"/>
    <property type="match status" value="1"/>
</dbReference>
<dbReference type="AlphaFoldDB" id="A0A3E3E3E1"/>
<gene>
    <name evidence="7" type="ORF">DW687_00130</name>
</gene>
<evidence type="ECO:0000256" key="4">
    <source>
        <dbReference type="ARBA" id="ARBA00023163"/>
    </source>
</evidence>
<dbReference type="GO" id="GO:0003677">
    <property type="term" value="F:DNA binding"/>
    <property type="evidence" value="ECO:0007669"/>
    <property type="project" value="UniProtKB-KW"/>
</dbReference>
<evidence type="ECO:0000313" key="8">
    <source>
        <dbReference type="Proteomes" id="UP000261212"/>
    </source>
</evidence>
<evidence type="ECO:0000259" key="5">
    <source>
        <dbReference type="Pfam" id="PF04198"/>
    </source>
</evidence>
<dbReference type="PANTHER" id="PTHR34294">
    <property type="entry name" value="TRANSCRIPTIONAL REGULATOR-RELATED"/>
    <property type="match status" value="1"/>
</dbReference>
<comment type="similarity">
    <text evidence="1">Belongs to the SorC transcriptional regulatory family.</text>
</comment>
<dbReference type="Pfam" id="PF04198">
    <property type="entry name" value="Sugar-bind"/>
    <property type="match status" value="1"/>
</dbReference>
<feature type="domain" description="RNA polymerase sigma-70 region 4" evidence="6">
    <location>
        <begin position="12"/>
        <end position="44"/>
    </location>
</feature>
<name>A0A3E3E3E1_9FIRM</name>
<dbReference type="InterPro" id="IPR007630">
    <property type="entry name" value="RNA_pol_sigma70_r4"/>
</dbReference>
<evidence type="ECO:0000256" key="2">
    <source>
        <dbReference type="ARBA" id="ARBA00023015"/>
    </source>
</evidence>
<accession>A0A3E3E3E1</accession>
<feature type="domain" description="Sugar-binding" evidence="5">
    <location>
        <begin position="54"/>
        <end position="309"/>
    </location>
</feature>
<dbReference type="RefSeq" id="WP_007050639.1">
    <property type="nucleotide sequence ID" value="NZ_CABKNJ010000001.1"/>
</dbReference>
<reference evidence="7 8" key="1">
    <citation type="submission" date="2018-08" db="EMBL/GenBank/DDBJ databases">
        <title>A genome reference for cultivated species of the human gut microbiota.</title>
        <authorList>
            <person name="Zou Y."/>
            <person name="Xue W."/>
            <person name="Luo G."/>
        </authorList>
    </citation>
    <scope>NUCLEOTIDE SEQUENCE [LARGE SCALE GENOMIC DNA]</scope>
    <source>
        <strain evidence="7 8">AM25-6</strain>
    </source>
</reference>
<dbReference type="PANTHER" id="PTHR34294:SF1">
    <property type="entry name" value="TRANSCRIPTIONAL REGULATOR LSRR"/>
    <property type="match status" value="1"/>
</dbReference>
<keyword evidence="4" id="KW-0804">Transcription</keyword>
<proteinExistence type="inferred from homology"/>
<dbReference type="EMBL" id="QUSM01000001">
    <property type="protein sequence ID" value="RGD75765.1"/>
    <property type="molecule type" value="Genomic_DNA"/>
</dbReference>
<dbReference type="Proteomes" id="UP000261212">
    <property type="component" value="Unassembled WGS sequence"/>
</dbReference>
<evidence type="ECO:0000256" key="3">
    <source>
        <dbReference type="ARBA" id="ARBA00023125"/>
    </source>
</evidence>
<sequence>MLDNNTLSKIAKMYYLEGLTQKQIGDNLGISRIGISRALKRCIEEGIVEIKIKEFTPLSNLEEALKKKYPYADFKIVPFFKETKKLVRSLADGAGEVLDEFVRNNNNIGIGWGKTLSNLNIESDIKYPEKTFVSLLGGYGNVSIEMHSNQITARVSEVYGSKSMVLLAPSIVDNKKFKEIIINEGSIKEVFDMYRKLDCVITSLGNPADENATIHKSGYFKDEDLKELKDRDICCDIVSSLFLNREGKEEDLEILDRIVGISPKCFKKVPIRAAVAGGENKMFAIYLALKNKYINNLVTDENTANYLLNK</sequence>